<dbReference type="STRING" id="112090.W4G4P6"/>
<evidence type="ECO:0000256" key="6">
    <source>
        <dbReference type="ARBA" id="ARBA00023235"/>
    </source>
</evidence>
<dbReference type="EC" id="5.3.1.16" evidence="3"/>
<dbReference type="InterPro" id="IPR011858">
    <property type="entry name" value="His6/HISN3"/>
</dbReference>
<sequence length="261" mass="28149">MKFRPCIDIHAGVVKQIVGSTLSDDKDAAGPVTNFVSTLRSADYAAMYKRDGLTGGHIIMLGTSEANERAALEALDAFPMGMQIGGGITSANCRRYLDRGASHVIVTSYVFRDGAIDMQRLAQLRDVAGKDRLVLDLSCRMKNDGLYYIMTDRWQVFSNVTLSASLLVELAAYCNEFLVHAVDVEGKRCGIQEDLVSCLAQWSPIPVTYAGGASSVDDVNLVGRLGKGHVDVSIGSALDIFGGSLSYDALVAYTKQTLTQH</sequence>
<dbReference type="InterPro" id="IPR011060">
    <property type="entry name" value="RibuloseP-bd_barrel"/>
</dbReference>
<dbReference type="SUPFAM" id="SSF51366">
    <property type="entry name" value="Ribulose-phoshate binding barrel"/>
    <property type="match status" value="1"/>
</dbReference>
<dbReference type="OrthoDB" id="446074at2759"/>
<dbReference type="Gene3D" id="3.20.20.70">
    <property type="entry name" value="Aldolase class I"/>
    <property type="match status" value="1"/>
</dbReference>
<dbReference type="PANTHER" id="PTHR43090">
    <property type="entry name" value="1-(5-PHOSPHORIBOSYL)-5-[(5-PHOSPHORIBOSYLAMINO)METHYLIDENEAMINO] IMIDAZOLE-4-CARBOXAMIDE ISOMERASE"/>
    <property type="match status" value="1"/>
</dbReference>
<dbReference type="CDD" id="cd04723">
    <property type="entry name" value="HisA_HisF"/>
    <property type="match status" value="1"/>
</dbReference>
<evidence type="ECO:0000256" key="7">
    <source>
        <dbReference type="RuleBase" id="RU003657"/>
    </source>
</evidence>
<evidence type="ECO:0000256" key="2">
    <source>
        <dbReference type="ARBA" id="ARBA00009667"/>
    </source>
</evidence>
<organism evidence="8">
    <name type="scientific">Aphanomyces astaci</name>
    <name type="common">Crayfish plague agent</name>
    <dbReference type="NCBI Taxonomy" id="112090"/>
    <lineage>
        <taxon>Eukaryota</taxon>
        <taxon>Sar</taxon>
        <taxon>Stramenopiles</taxon>
        <taxon>Oomycota</taxon>
        <taxon>Saprolegniomycetes</taxon>
        <taxon>Saprolegniales</taxon>
        <taxon>Verrucalvaceae</taxon>
        <taxon>Aphanomyces</taxon>
    </lineage>
</organism>
<dbReference type="GeneID" id="20813244"/>
<dbReference type="InterPro" id="IPR044524">
    <property type="entry name" value="Isoase_HisA-like"/>
</dbReference>
<evidence type="ECO:0000256" key="1">
    <source>
        <dbReference type="ARBA" id="ARBA00005133"/>
    </source>
</evidence>
<keyword evidence="4 7" id="KW-0028">Amino-acid biosynthesis</keyword>
<dbReference type="GO" id="GO:0000162">
    <property type="term" value="P:L-tryptophan biosynthetic process"/>
    <property type="evidence" value="ECO:0007669"/>
    <property type="project" value="TreeGrafter"/>
</dbReference>
<keyword evidence="6 8" id="KW-0413">Isomerase</keyword>
<gene>
    <name evidence="8" type="ORF">H257_11248</name>
</gene>
<dbReference type="GO" id="GO:0000105">
    <property type="term" value="P:L-histidine biosynthetic process"/>
    <property type="evidence" value="ECO:0007669"/>
    <property type="project" value="UniProtKB-UniPathway"/>
</dbReference>
<dbReference type="NCBIfam" id="TIGR02129">
    <property type="entry name" value="hisA_euk"/>
    <property type="match status" value="1"/>
</dbReference>
<dbReference type="GO" id="GO:0003949">
    <property type="term" value="F:1-(5-phosphoribosyl)-5-[(5-phosphoribosylamino)methylideneamino]imidazole-4-carboxamide isomerase activity"/>
    <property type="evidence" value="ECO:0007669"/>
    <property type="project" value="UniProtKB-EC"/>
</dbReference>
<dbReference type="RefSeq" id="XP_009836437.1">
    <property type="nucleotide sequence ID" value="XM_009838135.1"/>
</dbReference>
<evidence type="ECO:0000313" key="8">
    <source>
        <dbReference type="EMBL" id="ETV73923.1"/>
    </source>
</evidence>
<dbReference type="AlphaFoldDB" id="W4G4P6"/>
<evidence type="ECO:0000256" key="5">
    <source>
        <dbReference type="ARBA" id="ARBA00023102"/>
    </source>
</evidence>
<dbReference type="InterPro" id="IPR006062">
    <property type="entry name" value="His_biosynth"/>
</dbReference>
<dbReference type="EMBL" id="KI913146">
    <property type="protein sequence ID" value="ETV73923.1"/>
    <property type="molecule type" value="Genomic_DNA"/>
</dbReference>
<dbReference type="InterPro" id="IPR013785">
    <property type="entry name" value="Aldolase_TIM"/>
</dbReference>
<dbReference type="VEuPathDB" id="FungiDB:H257_11248"/>
<protein>
    <recommendedName>
        <fullName evidence="3">1-(5-phosphoribosyl)-5-[(5-phosphoribosylamino)methylideneamino]imidazole-4-carboxamideisomerase</fullName>
        <ecNumber evidence="3">5.3.1.16</ecNumber>
    </recommendedName>
</protein>
<evidence type="ECO:0000256" key="3">
    <source>
        <dbReference type="ARBA" id="ARBA00012550"/>
    </source>
</evidence>
<dbReference type="PANTHER" id="PTHR43090:SF2">
    <property type="entry name" value="1-(5-PHOSPHORIBOSYL)-5-[(5-PHOSPHORIBOSYLAMINO)METHYLIDENEAMINO] IMIDAZOLE-4-CARBOXAMIDE ISOMERASE"/>
    <property type="match status" value="1"/>
</dbReference>
<accession>W4G4P6</accession>
<comment type="similarity">
    <text evidence="2 7">Belongs to the HisA/HisF family.</text>
</comment>
<dbReference type="Pfam" id="PF00977">
    <property type="entry name" value="His_biosynth"/>
    <property type="match status" value="1"/>
</dbReference>
<dbReference type="FunFam" id="3.20.20.70:FF:000110">
    <property type="entry name" value="1-(5-phosphoribosyl)-5-[(5-phosphoribosylamino)methylideneamino] imidazole-4-carboxamide isomerase, chloroplastic"/>
    <property type="match status" value="1"/>
</dbReference>
<dbReference type="UniPathway" id="UPA00031">
    <property type="reaction ID" value="UER00009"/>
</dbReference>
<evidence type="ECO:0000256" key="4">
    <source>
        <dbReference type="ARBA" id="ARBA00022605"/>
    </source>
</evidence>
<name>W4G4P6_APHAT</name>
<proteinExistence type="inferred from homology"/>
<dbReference type="GO" id="GO:0005737">
    <property type="term" value="C:cytoplasm"/>
    <property type="evidence" value="ECO:0007669"/>
    <property type="project" value="TreeGrafter"/>
</dbReference>
<comment type="pathway">
    <text evidence="1">Amino-acid biosynthesis; L-histidine biosynthesis; L-histidine from 5-phospho-alpha-D-ribose 1-diphosphate: step 4/9.</text>
</comment>
<keyword evidence="5 7" id="KW-0368">Histidine biosynthesis</keyword>
<reference evidence="8" key="1">
    <citation type="submission" date="2013-12" db="EMBL/GenBank/DDBJ databases">
        <title>The Genome Sequence of Aphanomyces astaci APO3.</title>
        <authorList>
            <consortium name="The Broad Institute Genomics Platform"/>
            <person name="Russ C."/>
            <person name="Tyler B."/>
            <person name="van West P."/>
            <person name="Dieguez-Uribeondo J."/>
            <person name="Young S.K."/>
            <person name="Zeng Q."/>
            <person name="Gargeya S."/>
            <person name="Fitzgerald M."/>
            <person name="Abouelleil A."/>
            <person name="Alvarado L."/>
            <person name="Chapman S.B."/>
            <person name="Gainer-Dewar J."/>
            <person name="Goldberg J."/>
            <person name="Griggs A."/>
            <person name="Gujja S."/>
            <person name="Hansen M."/>
            <person name="Howarth C."/>
            <person name="Imamovic A."/>
            <person name="Ireland A."/>
            <person name="Larimer J."/>
            <person name="McCowan C."/>
            <person name="Murphy C."/>
            <person name="Pearson M."/>
            <person name="Poon T.W."/>
            <person name="Priest M."/>
            <person name="Roberts A."/>
            <person name="Saif S."/>
            <person name="Shea T."/>
            <person name="Sykes S."/>
            <person name="Wortman J."/>
            <person name="Nusbaum C."/>
            <person name="Birren B."/>
        </authorList>
    </citation>
    <scope>NUCLEOTIDE SEQUENCE [LARGE SCALE GENOMIC DNA]</scope>
    <source>
        <strain evidence="8">APO3</strain>
    </source>
</reference>